<sequence>MKVAKRFRWEGAHRLPWHTDGCQNLHGHSYQMWVELSGPAGKNGMLIDFKEIKKVLAPLVKAWDHGVLVAETDAELLQAMELLKSKHYTLPFDTTSENICLYVIDYLGQHAFDIMLQYNIESVYVKLQETETCYAEHEVSIAALLSEREEKRVERAIAL</sequence>
<feature type="binding site" evidence="11">
    <location>
        <position position="28"/>
    </location>
    <ligand>
        <name>Zn(2+)</name>
        <dbReference type="ChEBI" id="CHEBI:29105"/>
    </ligand>
</feature>
<comment type="caution">
    <text evidence="12">The sequence shown here is derived from an EMBL/GenBank/DDBJ whole genome shotgun (WGS) entry which is preliminary data.</text>
</comment>
<keyword evidence="13" id="KW-1185">Reference proteome</keyword>
<gene>
    <name evidence="12" type="ORF">H8S84_11865</name>
</gene>
<keyword evidence="5 11" id="KW-0479">Metal-binding</keyword>
<organism evidence="12 13">
    <name type="scientific">Pontibacter cellulosilyticus</name>
    <dbReference type="NCBI Taxonomy" id="1720253"/>
    <lineage>
        <taxon>Bacteria</taxon>
        <taxon>Pseudomonadati</taxon>
        <taxon>Bacteroidota</taxon>
        <taxon>Cytophagia</taxon>
        <taxon>Cytophagales</taxon>
        <taxon>Hymenobacteraceae</taxon>
        <taxon>Pontibacter</taxon>
    </lineage>
</organism>
<proteinExistence type="inferred from homology"/>
<dbReference type="AlphaFoldDB" id="A0A923SJ52"/>
<dbReference type="EMBL" id="JACRVF010000003">
    <property type="protein sequence ID" value="MBC5993534.1"/>
    <property type="molecule type" value="Genomic_DNA"/>
</dbReference>
<accession>A0A923SJ52</accession>
<feature type="active site" description="Charge relay system" evidence="10">
    <location>
        <position position="129"/>
    </location>
</feature>
<feature type="binding site" evidence="11">
    <location>
        <position position="26"/>
    </location>
    <ligand>
        <name>Zn(2+)</name>
        <dbReference type="ChEBI" id="CHEBI:29105"/>
    </ligand>
</feature>
<dbReference type="PANTHER" id="PTHR12589">
    <property type="entry name" value="PYRUVOYL TETRAHYDROBIOPTERIN SYNTHASE"/>
    <property type="match status" value="1"/>
</dbReference>
<comment type="catalytic activity">
    <reaction evidence="9">
        <text>7,8-dihydroneopterin 3'-triphosphate + H2O = 6-carboxy-5,6,7,8-tetrahydropterin + triphosphate + acetaldehyde + 2 H(+)</text>
        <dbReference type="Rhea" id="RHEA:27966"/>
        <dbReference type="ChEBI" id="CHEBI:15343"/>
        <dbReference type="ChEBI" id="CHEBI:15377"/>
        <dbReference type="ChEBI" id="CHEBI:15378"/>
        <dbReference type="ChEBI" id="CHEBI:18036"/>
        <dbReference type="ChEBI" id="CHEBI:58462"/>
        <dbReference type="ChEBI" id="CHEBI:61032"/>
        <dbReference type="EC" id="4.1.2.50"/>
    </reaction>
</comment>
<evidence type="ECO:0000313" key="12">
    <source>
        <dbReference type="EMBL" id="MBC5993534.1"/>
    </source>
</evidence>
<evidence type="ECO:0000256" key="7">
    <source>
        <dbReference type="ARBA" id="ARBA00023239"/>
    </source>
</evidence>
<evidence type="ECO:0000313" key="13">
    <source>
        <dbReference type="Proteomes" id="UP000603640"/>
    </source>
</evidence>
<comment type="cofactor">
    <cofactor evidence="11">
        <name>Zn(2+)</name>
        <dbReference type="ChEBI" id="CHEBI:29105"/>
    </cofactor>
    <text evidence="11">Binds 1 zinc ion per subunit.</text>
</comment>
<keyword evidence="7" id="KW-0456">Lyase</keyword>
<comment type="pathway">
    <text evidence="1">Purine metabolism; 7-cyano-7-deazaguanine biosynthesis.</text>
</comment>
<evidence type="ECO:0000256" key="11">
    <source>
        <dbReference type="PIRSR" id="PIRSR006113-2"/>
    </source>
</evidence>
<evidence type="ECO:0000256" key="2">
    <source>
        <dbReference type="ARBA" id="ARBA00008900"/>
    </source>
</evidence>
<dbReference type="Gene3D" id="3.30.479.10">
    <property type="entry name" value="6-pyruvoyl tetrahydropterin synthase/QueD"/>
    <property type="match status" value="1"/>
</dbReference>
<evidence type="ECO:0000256" key="9">
    <source>
        <dbReference type="ARBA" id="ARBA00048807"/>
    </source>
</evidence>
<dbReference type="EC" id="4.1.2.50" evidence="3"/>
<evidence type="ECO:0000256" key="10">
    <source>
        <dbReference type="PIRSR" id="PIRSR006113-1"/>
    </source>
</evidence>
<dbReference type="RefSeq" id="WP_187067558.1">
    <property type="nucleotide sequence ID" value="NZ_JACRVF010000003.1"/>
</dbReference>
<dbReference type="Proteomes" id="UP000603640">
    <property type="component" value="Unassembled WGS sequence"/>
</dbReference>
<feature type="binding site" evidence="11">
    <location>
        <position position="13"/>
    </location>
    <ligand>
        <name>Zn(2+)</name>
        <dbReference type="ChEBI" id="CHEBI:29105"/>
    </ligand>
</feature>
<evidence type="ECO:0000256" key="5">
    <source>
        <dbReference type="ARBA" id="ARBA00022723"/>
    </source>
</evidence>
<evidence type="ECO:0000256" key="4">
    <source>
        <dbReference type="ARBA" id="ARBA00018141"/>
    </source>
</evidence>
<comment type="similarity">
    <text evidence="2">Belongs to the PTPS family. QueD subfamily.</text>
</comment>
<dbReference type="PANTHER" id="PTHR12589:SF7">
    <property type="entry name" value="6-PYRUVOYL TETRAHYDROBIOPTERIN SYNTHASE"/>
    <property type="match status" value="1"/>
</dbReference>
<dbReference type="InterPro" id="IPR007115">
    <property type="entry name" value="6-PTP_synth/QueD"/>
</dbReference>
<dbReference type="GO" id="GO:0070497">
    <property type="term" value="F:6-carboxytetrahydropterin synthase activity"/>
    <property type="evidence" value="ECO:0007669"/>
    <property type="project" value="UniProtKB-EC"/>
</dbReference>
<dbReference type="GO" id="GO:0046872">
    <property type="term" value="F:metal ion binding"/>
    <property type="evidence" value="ECO:0007669"/>
    <property type="project" value="UniProtKB-KW"/>
</dbReference>
<keyword evidence="6 11" id="KW-0862">Zinc</keyword>
<reference evidence="12" key="1">
    <citation type="submission" date="2020-08" db="EMBL/GenBank/DDBJ databases">
        <title>Pontibacter sp. SD6 16S ribosomal RNA gene Genome sequencing and assembly.</title>
        <authorList>
            <person name="Kang M."/>
        </authorList>
    </citation>
    <scope>NUCLEOTIDE SEQUENCE</scope>
    <source>
        <strain evidence="12">SD6</strain>
    </source>
</reference>
<evidence type="ECO:0000256" key="1">
    <source>
        <dbReference type="ARBA" id="ARBA00005061"/>
    </source>
</evidence>
<feature type="active site" description="Proton acceptor" evidence="10">
    <location>
        <position position="22"/>
    </location>
</feature>
<dbReference type="SUPFAM" id="SSF55620">
    <property type="entry name" value="Tetrahydrobiopterin biosynthesis enzymes-like"/>
    <property type="match status" value="1"/>
</dbReference>
<dbReference type="InterPro" id="IPR038418">
    <property type="entry name" value="6-PTP_synth/QueD_sf"/>
</dbReference>
<evidence type="ECO:0000256" key="3">
    <source>
        <dbReference type="ARBA" id="ARBA00012982"/>
    </source>
</evidence>
<evidence type="ECO:0000256" key="8">
    <source>
        <dbReference type="ARBA" id="ARBA00031449"/>
    </source>
</evidence>
<dbReference type="Pfam" id="PF01242">
    <property type="entry name" value="PTPS"/>
    <property type="match status" value="1"/>
</dbReference>
<evidence type="ECO:0000256" key="6">
    <source>
        <dbReference type="ARBA" id="ARBA00022833"/>
    </source>
</evidence>
<dbReference type="PIRSF" id="PIRSF006113">
    <property type="entry name" value="PTP_synth"/>
    <property type="match status" value="1"/>
</dbReference>
<feature type="active site" description="Charge relay system" evidence="10">
    <location>
        <position position="65"/>
    </location>
</feature>
<protein>
    <recommendedName>
        <fullName evidence="4">6-carboxy-5,6,7,8-tetrahydropterin synthase</fullName>
        <ecNumber evidence="3">4.1.2.50</ecNumber>
    </recommendedName>
    <alternativeName>
        <fullName evidence="8">Queuosine biosynthesis protein QueD</fullName>
    </alternativeName>
</protein>
<name>A0A923SJ52_9BACT</name>